<dbReference type="PROSITE" id="PS50879">
    <property type="entry name" value="RNASE_H_1"/>
    <property type="match status" value="1"/>
</dbReference>
<proteinExistence type="predicted"/>
<protein>
    <recommendedName>
        <fullName evidence="2">RNase H type-1 domain-containing protein</fullName>
    </recommendedName>
</protein>
<feature type="compositionally biased region" description="Basic and acidic residues" evidence="1">
    <location>
        <begin position="19"/>
        <end position="31"/>
    </location>
</feature>
<dbReference type="InterPro" id="IPR002156">
    <property type="entry name" value="RNaseH_domain"/>
</dbReference>
<feature type="compositionally biased region" description="Low complexity" evidence="1">
    <location>
        <begin position="32"/>
        <end position="44"/>
    </location>
</feature>
<dbReference type="Gene3D" id="3.30.420.10">
    <property type="entry name" value="Ribonuclease H-like superfamily/Ribonuclease H"/>
    <property type="match status" value="1"/>
</dbReference>
<gene>
    <name evidence="3" type="ORF">OPV22_009893</name>
</gene>
<reference evidence="3 4" key="1">
    <citation type="submission" date="2022-12" db="EMBL/GenBank/DDBJ databases">
        <title>Chromosome-scale assembly of the Ensete ventricosum genome.</title>
        <authorList>
            <person name="Dussert Y."/>
            <person name="Stocks J."/>
            <person name="Wendawek A."/>
            <person name="Woldeyes F."/>
            <person name="Nichols R.A."/>
            <person name="Borrell J.S."/>
        </authorList>
    </citation>
    <scope>NUCLEOTIDE SEQUENCE [LARGE SCALE GENOMIC DNA]</scope>
    <source>
        <strain evidence="4">cv. Maze</strain>
        <tissue evidence="3">Seeds</tissue>
    </source>
</reference>
<dbReference type="PANTHER" id="PTHR48475:SF2">
    <property type="entry name" value="RIBONUCLEASE H"/>
    <property type="match status" value="1"/>
</dbReference>
<keyword evidence="4" id="KW-1185">Reference proteome</keyword>
<sequence>MRRGIPVTKGTCSPPSAPHLDHSRGAPRDLFGDLGSDGQLGSGQARKGWTETVELKEFDLEYVPRTAIKAQALADFISELTSPKSPPPTPRWTLYMDGSANSERGGARLILKGPTDQAFEYALRLEFKATNNEAEYKALLFGLRLANELHVEDIEVFTDS</sequence>
<comment type="caution">
    <text evidence="3">The sequence shown here is derived from an EMBL/GenBank/DDBJ whole genome shotgun (WGS) entry which is preliminary data.</text>
</comment>
<accession>A0AAV8RG39</accession>
<organism evidence="3 4">
    <name type="scientific">Ensete ventricosum</name>
    <name type="common">Abyssinian banana</name>
    <name type="synonym">Musa ensete</name>
    <dbReference type="NCBI Taxonomy" id="4639"/>
    <lineage>
        <taxon>Eukaryota</taxon>
        <taxon>Viridiplantae</taxon>
        <taxon>Streptophyta</taxon>
        <taxon>Embryophyta</taxon>
        <taxon>Tracheophyta</taxon>
        <taxon>Spermatophyta</taxon>
        <taxon>Magnoliopsida</taxon>
        <taxon>Liliopsida</taxon>
        <taxon>Zingiberales</taxon>
        <taxon>Musaceae</taxon>
        <taxon>Ensete</taxon>
    </lineage>
</organism>
<evidence type="ECO:0000313" key="3">
    <source>
        <dbReference type="EMBL" id="KAJ8499341.1"/>
    </source>
</evidence>
<dbReference type="GO" id="GO:0003676">
    <property type="term" value="F:nucleic acid binding"/>
    <property type="evidence" value="ECO:0007669"/>
    <property type="project" value="InterPro"/>
</dbReference>
<name>A0AAV8RG39_ENSVE</name>
<dbReference type="PANTHER" id="PTHR48475">
    <property type="entry name" value="RIBONUCLEASE H"/>
    <property type="match status" value="1"/>
</dbReference>
<evidence type="ECO:0000259" key="2">
    <source>
        <dbReference type="PROSITE" id="PS50879"/>
    </source>
</evidence>
<dbReference type="GO" id="GO:0004523">
    <property type="term" value="F:RNA-DNA hybrid ribonuclease activity"/>
    <property type="evidence" value="ECO:0007669"/>
    <property type="project" value="InterPro"/>
</dbReference>
<evidence type="ECO:0000313" key="4">
    <source>
        <dbReference type="Proteomes" id="UP001222027"/>
    </source>
</evidence>
<dbReference type="InterPro" id="IPR012337">
    <property type="entry name" value="RNaseH-like_sf"/>
</dbReference>
<dbReference type="EMBL" id="JAQQAF010000003">
    <property type="protein sequence ID" value="KAJ8499341.1"/>
    <property type="molecule type" value="Genomic_DNA"/>
</dbReference>
<evidence type="ECO:0000256" key="1">
    <source>
        <dbReference type="SAM" id="MobiDB-lite"/>
    </source>
</evidence>
<feature type="region of interest" description="Disordered" evidence="1">
    <location>
        <begin position="1"/>
        <end position="45"/>
    </location>
</feature>
<dbReference type="Pfam" id="PF13456">
    <property type="entry name" value="RVT_3"/>
    <property type="match status" value="1"/>
</dbReference>
<dbReference type="SUPFAM" id="SSF53098">
    <property type="entry name" value="Ribonuclease H-like"/>
    <property type="match status" value="1"/>
</dbReference>
<dbReference type="AlphaFoldDB" id="A0AAV8RG39"/>
<feature type="domain" description="RNase H type-1" evidence="2">
    <location>
        <begin position="88"/>
        <end position="160"/>
    </location>
</feature>
<dbReference type="InterPro" id="IPR036397">
    <property type="entry name" value="RNaseH_sf"/>
</dbReference>
<dbReference type="Proteomes" id="UP001222027">
    <property type="component" value="Unassembled WGS sequence"/>
</dbReference>